<evidence type="ECO:0000256" key="1">
    <source>
        <dbReference type="SAM" id="MobiDB-lite"/>
    </source>
</evidence>
<dbReference type="EMBL" id="BAABIS010000001">
    <property type="protein sequence ID" value="GAA4855929.1"/>
    <property type="molecule type" value="Genomic_DNA"/>
</dbReference>
<feature type="region of interest" description="Disordered" evidence="1">
    <location>
        <begin position="49"/>
        <end position="80"/>
    </location>
</feature>
<proteinExistence type="predicted"/>
<reference evidence="3" key="1">
    <citation type="journal article" date="2019" name="Int. J. Syst. Evol. Microbiol.">
        <title>The Global Catalogue of Microorganisms (GCM) 10K type strain sequencing project: providing services to taxonomists for standard genome sequencing and annotation.</title>
        <authorList>
            <consortium name="The Broad Institute Genomics Platform"/>
            <consortium name="The Broad Institute Genome Sequencing Center for Infectious Disease"/>
            <person name="Wu L."/>
            <person name="Ma J."/>
        </authorList>
    </citation>
    <scope>NUCLEOTIDE SEQUENCE [LARGE SCALE GENOMIC DNA]</scope>
    <source>
        <strain evidence="3">JCM 13006</strain>
    </source>
</reference>
<evidence type="ECO:0000313" key="2">
    <source>
        <dbReference type="EMBL" id="GAA4855929.1"/>
    </source>
</evidence>
<comment type="caution">
    <text evidence="2">The sequence shown here is derived from an EMBL/GenBank/DDBJ whole genome shotgun (WGS) entry which is preliminary data.</text>
</comment>
<dbReference type="RefSeq" id="WP_345702123.1">
    <property type="nucleotide sequence ID" value="NZ_BAABIS010000001.1"/>
</dbReference>
<accession>A0ABP9DQ08</accession>
<sequence>MRIVGEATGRPARWEELPREDARRRMLDSGRPSAIVDGALDHLAARIADPERAGTAVEDVTGAPARSPRSRAADHAGLLR</sequence>
<keyword evidence="3" id="KW-1185">Reference proteome</keyword>
<dbReference type="Proteomes" id="UP001501752">
    <property type="component" value="Unassembled WGS sequence"/>
</dbReference>
<name>A0ABP9DQ08_9ACTN</name>
<protein>
    <submittedName>
        <fullName evidence="2">Uncharacterized protein</fullName>
    </submittedName>
</protein>
<organism evidence="2 3">
    <name type="scientific">Kitasatospora terrestris</name>
    <dbReference type="NCBI Taxonomy" id="258051"/>
    <lineage>
        <taxon>Bacteria</taxon>
        <taxon>Bacillati</taxon>
        <taxon>Actinomycetota</taxon>
        <taxon>Actinomycetes</taxon>
        <taxon>Kitasatosporales</taxon>
        <taxon>Streptomycetaceae</taxon>
        <taxon>Kitasatospora</taxon>
    </lineage>
</organism>
<gene>
    <name evidence="2" type="ORF">GCM10023235_36810</name>
</gene>
<dbReference type="Gene3D" id="3.40.50.720">
    <property type="entry name" value="NAD(P)-binding Rossmann-like Domain"/>
    <property type="match status" value="1"/>
</dbReference>
<evidence type="ECO:0000313" key="3">
    <source>
        <dbReference type="Proteomes" id="UP001501752"/>
    </source>
</evidence>